<evidence type="ECO:0000259" key="6">
    <source>
        <dbReference type="SMART" id="SM00983"/>
    </source>
</evidence>
<gene>
    <name evidence="7" type="ORF">KIM372_11210</name>
</gene>
<name>A0ABM8B8J9_9BIFI</name>
<organism evidence="7 8">
    <name type="scientific">Bombiscardovia nodaiensis</name>
    <dbReference type="NCBI Taxonomy" id="2932181"/>
    <lineage>
        <taxon>Bacteria</taxon>
        <taxon>Bacillati</taxon>
        <taxon>Actinomycetota</taxon>
        <taxon>Actinomycetes</taxon>
        <taxon>Bifidobacteriales</taxon>
        <taxon>Bifidobacteriaceae</taxon>
        <taxon>Bombiscardovia</taxon>
    </lineage>
</organism>
<dbReference type="CDD" id="cd07995">
    <property type="entry name" value="TPK"/>
    <property type="match status" value="1"/>
</dbReference>
<keyword evidence="4" id="KW-0067">ATP-binding</keyword>
<evidence type="ECO:0000256" key="4">
    <source>
        <dbReference type="ARBA" id="ARBA00022840"/>
    </source>
</evidence>
<dbReference type="EMBL" id="AP026798">
    <property type="protein sequence ID" value="BDR53214.1"/>
    <property type="molecule type" value="Genomic_DNA"/>
</dbReference>
<evidence type="ECO:0000313" key="8">
    <source>
        <dbReference type="Proteomes" id="UP001321766"/>
    </source>
</evidence>
<dbReference type="SUPFAM" id="SSF63999">
    <property type="entry name" value="Thiamin pyrophosphokinase, catalytic domain"/>
    <property type="match status" value="1"/>
</dbReference>
<dbReference type="NCBIfam" id="TIGR01378">
    <property type="entry name" value="thi_PPkinase"/>
    <property type="match status" value="1"/>
</dbReference>
<dbReference type="Gene3D" id="3.40.50.10240">
    <property type="entry name" value="Thiamin pyrophosphokinase, catalytic domain"/>
    <property type="match status" value="1"/>
</dbReference>
<dbReference type="EC" id="2.7.6.2" evidence="5"/>
<proteinExistence type="predicted"/>
<reference evidence="7 8" key="1">
    <citation type="journal article" date="2023" name="Microbiol. Spectr.">
        <title>Symbiosis of Carpenter Bees with Uncharacterized Lactic Acid Bacteria Showing NAD Auxotrophy.</title>
        <authorList>
            <person name="Kawasaki S."/>
            <person name="Ozawa K."/>
            <person name="Mori T."/>
            <person name="Yamamoto A."/>
            <person name="Ito M."/>
            <person name="Ohkuma M."/>
            <person name="Sakamoto M."/>
            <person name="Matsutani M."/>
        </authorList>
    </citation>
    <scope>NUCLEOTIDE SEQUENCE [LARGE SCALE GENOMIC DNA]</scope>
    <source>
        <strain evidence="7 8">Kim37-2</strain>
    </source>
</reference>
<dbReference type="PANTHER" id="PTHR41299:SF1">
    <property type="entry name" value="THIAMINE PYROPHOSPHOKINASE"/>
    <property type="match status" value="1"/>
</dbReference>
<keyword evidence="2" id="KW-0547">Nucleotide-binding</keyword>
<evidence type="ECO:0000256" key="5">
    <source>
        <dbReference type="NCBIfam" id="TIGR01378"/>
    </source>
</evidence>
<keyword evidence="3" id="KW-0418">Kinase</keyword>
<dbReference type="InterPro" id="IPR053149">
    <property type="entry name" value="TPK"/>
</dbReference>
<sequence length="301" mass="31802">MSDGEMGVGTCIILGAGQYYEEAGAPPADNLVIAADGGADQADRLGLVPDLTVGDFDSIASAPPSDGQHIALPAQKDDTDMLAALKLGWERGYRRFHIYGGLGGRIDHSIANIATLCQIAQAGGIGTLHGDQTLVTAICQGSLSFPAWRPGPRTMISVFSASDCAHGVSERGLKYELDHADMDMVMSRGSGVSNEFVDGQEAQVSVEDGTLIITYPLAAPSPAGPAGNPRWRAWGFWRLKSPAACAILRPPANNLLYYSICNSPYLERKAYDQLSPAAPVRLLCALLHLRQGPHLAAGAPH</sequence>
<dbReference type="SMART" id="SM00983">
    <property type="entry name" value="TPK_B1_binding"/>
    <property type="match status" value="1"/>
</dbReference>
<evidence type="ECO:0000256" key="1">
    <source>
        <dbReference type="ARBA" id="ARBA00022679"/>
    </source>
</evidence>
<accession>A0ABM8B8J9</accession>
<dbReference type="InterPro" id="IPR007371">
    <property type="entry name" value="TPK_catalytic"/>
</dbReference>
<dbReference type="InterPro" id="IPR007373">
    <property type="entry name" value="Thiamin_PyroPKinase_B1-bd"/>
</dbReference>
<dbReference type="InterPro" id="IPR006282">
    <property type="entry name" value="Thi_PPkinase"/>
</dbReference>
<dbReference type="PANTHER" id="PTHR41299">
    <property type="entry name" value="THIAMINE PYROPHOSPHOKINASE"/>
    <property type="match status" value="1"/>
</dbReference>
<evidence type="ECO:0000256" key="2">
    <source>
        <dbReference type="ARBA" id="ARBA00022741"/>
    </source>
</evidence>
<protein>
    <recommendedName>
        <fullName evidence="5">Thiamine diphosphokinase</fullName>
        <ecNumber evidence="5">2.7.6.2</ecNumber>
    </recommendedName>
</protein>
<keyword evidence="1" id="KW-0808">Transferase</keyword>
<dbReference type="Pfam" id="PF04265">
    <property type="entry name" value="TPK_B1_binding"/>
    <property type="match status" value="1"/>
</dbReference>
<feature type="domain" description="Thiamin pyrophosphokinase thiamin-binding" evidence="6">
    <location>
        <begin position="151"/>
        <end position="212"/>
    </location>
</feature>
<dbReference type="Proteomes" id="UP001321766">
    <property type="component" value="Chromosome"/>
</dbReference>
<evidence type="ECO:0000313" key="7">
    <source>
        <dbReference type="EMBL" id="BDR53214.1"/>
    </source>
</evidence>
<keyword evidence="8" id="KW-1185">Reference proteome</keyword>
<evidence type="ECO:0000256" key="3">
    <source>
        <dbReference type="ARBA" id="ARBA00022777"/>
    </source>
</evidence>
<dbReference type="InterPro" id="IPR036759">
    <property type="entry name" value="TPK_catalytic_sf"/>
</dbReference>
<dbReference type="Pfam" id="PF04263">
    <property type="entry name" value="TPK_catalytic"/>
    <property type="match status" value="1"/>
</dbReference>